<sequence length="414" mass="46810">MNDPEDIERKLQALNGVKDRRSKDEVYQNIQLKMNTKKQPQHRFRKSVVWGLSTSAAIVLTVIIVSQFPPPGGQEQFTADESSEMAEEDDHEEYTESEDTAMEKDDSISAKDEIDLEEAPPEEENIRPDPEVEEETMEDGPGEEETSDQEKVEEMEEVYTDIHYRQAVQNNDDAFLTLPFLAPDEETIVAVTAQHSLAGDTDRIEEILDQINSSDLGLNDSPLQAIRDEENQSINADDLDHEKITQSLNEAARYETEEDLEEAFQWEGADAEASAGYYWLAANENAYLVTGKSLNIGSENEKDLQETLKEMEREEEDRYHSVVPEGVRLEYVDMMSEGSVALTYSGLEQLSEKAESEWLMFIEGVLLTAADFGYDEVEFEGDLGEVEQVGPYELDETLHPPRAPNFVGEVGDDR</sequence>
<keyword evidence="2" id="KW-0812">Transmembrane</keyword>
<evidence type="ECO:0000313" key="4">
    <source>
        <dbReference type="Proteomes" id="UP000568839"/>
    </source>
</evidence>
<name>A0A841PU17_9BACL</name>
<accession>A0A841PU17</accession>
<evidence type="ECO:0008006" key="5">
    <source>
        <dbReference type="Google" id="ProtNLM"/>
    </source>
</evidence>
<proteinExistence type="predicted"/>
<keyword evidence="4" id="KW-1185">Reference proteome</keyword>
<dbReference type="EMBL" id="JACHHJ010000005">
    <property type="protein sequence ID" value="MBB6451264.1"/>
    <property type="molecule type" value="Genomic_DNA"/>
</dbReference>
<reference evidence="3 4" key="1">
    <citation type="submission" date="2020-08" db="EMBL/GenBank/DDBJ databases">
        <title>Genomic Encyclopedia of Type Strains, Phase IV (KMG-IV): sequencing the most valuable type-strain genomes for metagenomic binning, comparative biology and taxonomic classification.</title>
        <authorList>
            <person name="Goeker M."/>
        </authorList>
    </citation>
    <scope>NUCLEOTIDE SEQUENCE [LARGE SCALE GENOMIC DNA]</scope>
    <source>
        <strain evidence="3 4">DSM 21769</strain>
    </source>
</reference>
<evidence type="ECO:0000313" key="3">
    <source>
        <dbReference type="EMBL" id="MBB6451264.1"/>
    </source>
</evidence>
<keyword evidence="2" id="KW-0472">Membrane</keyword>
<protein>
    <recommendedName>
        <fullName evidence="5">Sporulation and spore germination</fullName>
    </recommendedName>
</protein>
<comment type="caution">
    <text evidence="3">The sequence shown here is derived from an EMBL/GenBank/DDBJ whole genome shotgun (WGS) entry which is preliminary data.</text>
</comment>
<feature type="region of interest" description="Disordered" evidence="1">
    <location>
        <begin position="70"/>
        <end position="153"/>
    </location>
</feature>
<feature type="transmembrane region" description="Helical" evidence="2">
    <location>
        <begin position="47"/>
        <end position="68"/>
    </location>
</feature>
<feature type="compositionally biased region" description="Acidic residues" evidence="1">
    <location>
        <begin position="114"/>
        <end position="123"/>
    </location>
</feature>
<keyword evidence="2" id="KW-1133">Transmembrane helix</keyword>
<evidence type="ECO:0000256" key="1">
    <source>
        <dbReference type="SAM" id="MobiDB-lite"/>
    </source>
</evidence>
<feature type="region of interest" description="Disordered" evidence="1">
    <location>
        <begin position="391"/>
        <end position="414"/>
    </location>
</feature>
<dbReference type="Proteomes" id="UP000568839">
    <property type="component" value="Unassembled WGS sequence"/>
</dbReference>
<evidence type="ECO:0000256" key="2">
    <source>
        <dbReference type="SAM" id="Phobius"/>
    </source>
</evidence>
<feature type="compositionally biased region" description="Acidic residues" evidence="1">
    <location>
        <begin position="131"/>
        <end position="153"/>
    </location>
</feature>
<gene>
    <name evidence="3" type="ORF">HNR44_003258</name>
</gene>
<feature type="compositionally biased region" description="Acidic residues" evidence="1">
    <location>
        <begin position="81"/>
        <end position="100"/>
    </location>
</feature>
<dbReference type="AlphaFoldDB" id="A0A841PU17"/>
<organism evidence="3 4">
    <name type="scientific">Geomicrobium halophilum</name>
    <dbReference type="NCBI Taxonomy" id="549000"/>
    <lineage>
        <taxon>Bacteria</taxon>
        <taxon>Bacillati</taxon>
        <taxon>Bacillota</taxon>
        <taxon>Bacilli</taxon>
        <taxon>Bacillales</taxon>
        <taxon>Geomicrobium</taxon>
    </lineage>
</organism>
<dbReference type="RefSeq" id="WP_184405317.1">
    <property type="nucleotide sequence ID" value="NZ_JACHHJ010000005.1"/>
</dbReference>
<feature type="compositionally biased region" description="Basic and acidic residues" evidence="1">
    <location>
        <begin position="101"/>
        <end position="113"/>
    </location>
</feature>